<name>A0ACA9QRS1_9GLOM</name>
<evidence type="ECO:0000313" key="1">
    <source>
        <dbReference type="EMBL" id="CAG8762786.1"/>
    </source>
</evidence>
<sequence length="197" mass="22253">APRLPWASPVATLAHTATPMILEGHYSMYSDRPDTPKDLPMLPDGIFLSTNLTAPPEVQDEFQDLRGPDSKQEYGYLGSEKHVILGLDEVVRLVDVVAEELGQRGLTTPLLFSPLAIDIRPNVVKKLISTFIATCPHHLVLSSTEARWREEATFAGPHELGMLLRWGLARIVRLEKGIEMRGFINWESYILWRQQEQ</sequence>
<feature type="non-terminal residue" evidence="1">
    <location>
        <position position="1"/>
    </location>
</feature>
<comment type="caution">
    <text evidence="1">The sequence shown here is derived from an EMBL/GenBank/DDBJ whole genome shotgun (WGS) entry which is preliminary data.</text>
</comment>
<dbReference type="Proteomes" id="UP000789525">
    <property type="component" value="Unassembled WGS sequence"/>
</dbReference>
<reference evidence="1" key="1">
    <citation type="submission" date="2021-06" db="EMBL/GenBank/DDBJ databases">
        <authorList>
            <person name="Kallberg Y."/>
            <person name="Tangrot J."/>
            <person name="Rosling A."/>
        </authorList>
    </citation>
    <scope>NUCLEOTIDE SEQUENCE</scope>
    <source>
        <strain evidence="1">CL356</strain>
    </source>
</reference>
<evidence type="ECO:0000313" key="2">
    <source>
        <dbReference type="Proteomes" id="UP000789525"/>
    </source>
</evidence>
<protein>
    <submittedName>
        <fullName evidence="1">12184_t:CDS:1</fullName>
    </submittedName>
</protein>
<gene>
    <name evidence="1" type="ORF">ACOLOM_LOCUS13289</name>
</gene>
<keyword evidence="2" id="KW-1185">Reference proteome</keyword>
<dbReference type="EMBL" id="CAJVPT010059908">
    <property type="protein sequence ID" value="CAG8762786.1"/>
    <property type="molecule type" value="Genomic_DNA"/>
</dbReference>
<feature type="non-terminal residue" evidence="1">
    <location>
        <position position="197"/>
    </location>
</feature>
<organism evidence="1 2">
    <name type="scientific">Acaulospora colombiana</name>
    <dbReference type="NCBI Taxonomy" id="27376"/>
    <lineage>
        <taxon>Eukaryota</taxon>
        <taxon>Fungi</taxon>
        <taxon>Fungi incertae sedis</taxon>
        <taxon>Mucoromycota</taxon>
        <taxon>Glomeromycotina</taxon>
        <taxon>Glomeromycetes</taxon>
        <taxon>Diversisporales</taxon>
        <taxon>Acaulosporaceae</taxon>
        <taxon>Acaulospora</taxon>
    </lineage>
</organism>
<accession>A0ACA9QRS1</accession>
<proteinExistence type="predicted"/>